<dbReference type="Gene3D" id="2.130.10.10">
    <property type="entry name" value="YVTN repeat-like/Quinoprotein amine dehydrogenase"/>
    <property type="match status" value="1"/>
</dbReference>
<reference evidence="6 7" key="1">
    <citation type="journal article" date="2024" name="bioRxiv">
        <title>Comparative genomics of Cryptococcus and Kwoniella reveals pathogenesis evolution and contrasting karyotype dynamics via intercentromeric recombination or chromosome fusion.</title>
        <authorList>
            <person name="Coelho M.A."/>
            <person name="David-Palma M."/>
            <person name="Shea T."/>
            <person name="Bowers K."/>
            <person name="McGinley-Smith S."/>
            <person name="Mohammad A.W."/>
            <person name="Gnirke A."/>
            <person name="Yurkov A.M."/>
            <person name="Nowrousian M."/>
            <person name="Sun S."/>
            <person name="Cuomo C.A."/>
            <person name="Heitman J."/>
        </authorList>
    </citation>
    <scope>NUCLEOTIDE SEQUENCE [LARGE SCALE GENOMIC DNA]</scope>
    <source>
        <strain evidence="6 7">CBS 13917</strain>
    </source>
</reference>
<feature type="region of interest" description="Disordered" evidence="4">
    <location>
        <begin position="688"/>
        <end position="711"/>
    </location>
</feature>
<feature type="domain" description="F-box" evidence="5">
    <location>
        <begin position="40"/>
        <end position="79"/>
    </location>
</feature>
<dbReference type="GO" id="GO:0000209">
    <property type="term" value="P:protein polyubiquitination"/>
    <property type="evidence" value="ECO:0007669"/>
    <property type="project" value="TreeGrafter"/>
</dbReference>
<dbReference type="GO" id="GO:0031146">
    <property type="term" value="P:SCF-dependent proteasomal ubiquitin-dependent protein catabolic process"/>
    <property type="evidence" value="ECO:0007669"/>
    <property type="project" value="InterPro"/>
</dbReference>
<comment type="caution">
    <text evidence="6">The sequence shown here is derived from an EMBL/GenBank/DDBJ whole genome shotgun (WGS) entry which is preliminary data.</text>
</comment>
<dbReference type="PROSITE" id="PS50082">
    <property type="entry name" value="WD_REPEATS_2"/>
    <property type="match status" value="1"/>
</dbReference>
<dbReference type="AlphaFoldDB" id="A0AAW0YW44"/>
<protein>
    <recommendedName>
        <fullName evidence="5">F-box domain-containing protein</fullName>
    </recommendedName>
</protein>
<proteinExistence type="predicted"/>
<dbReference type="InterPro" id="IPR036047">
    <property type="entry name" value="F-box-like_dom_sf"/>
</dbReference>
<feature type="compositionally biased region" description="Basic and acidic residues" evidence="4">
    <location>
        <begin position="569"/>
        <end position="582"/>
    </location>
</feature>
<dbReference type="InterPro" id="IPR019775">
    <property type="entry name" value="WD40_repeat_CS"/>
</dbReference>
<keyword evidence="2" id="KW-0677">Repeat</keyword>
<feature type="compositionally biased region" description="Low complexity" evidence="4">
    <location>
        <begin position="556"/>
        <end position="567"/>
    </location>
</feature>
<feature type="region of interest" description="Disordered" evidence="4">
    <location>
        <begin position="1"/>
        <end position="25"/>
    </location>
</feature>
<dbReference type="InterPro" id="IPR001680">
    <property type="entry name" value="WD40_rpt"/>
</dbReference>
<feature type="compositionally biased region" description="Basic and acidic residues" evidence="4">
    <location>
        <begin position="130"/>
        <end position="148"/>
    </location>
</feature>
<dbReference type="InterPro" id="IPR015943">
    <property type="entry name" value="WD40/YVTN_repeat-like_dom_sf"/>
</dbReference>
<dbReference type="RefSeq" id="XP_066801415.1">
    <property type="nucleotide sequence ID" value="XM_066947956.1"/>
</dbReference>
<dbReference type="SMART" id="SM00320">
    <property type="entry name" value="WD40"/>
    <property type="match status" value="1"/>
</dbReference>
<feature type="region of interest" description="Disordered" evidence="4">
    <location>
        <begin position="201"/>
        <end position="233"/>
    </location>
</feature>
<evidence type="ECO:0000256" key="1">
    <source>
        <dbReference type="ARBA" id="ARBA00022574"/>
    </source>
</evidence>
<name>A0AAW0YW44_9TREE</name>
<evidence type="ECO:0000256" key="2">
    <source>
        <dbReference type="ARBA" id="ARBA00022737"/>
    </source>
</evidence>
<dbReference type="Proteomes" id="UP001388673">
    <property type="component" value="Unassembled WGS sequence"/>
</dbReference>
<dbReference type="PANTHER" id="PTHR16008:SF4">
    <property type="entry name" value="F-BOX ONLY PROTEIN 4"/>
    <property type="match status" value="1"/>
</dbReference>
<dbReference type="InterPro" id="IPR036322">
    <property type="entry name" value="WD40_repeat_dom_sf"/>
</dbReference>
<evidence type="ECO:0000256" key="3">
    <source>
        <dbReference type="PROSITE-ProRule" id="PRU00221"/>
    </source>
</evidence>
<feature type="region of interest" description="Disordered" evidence="4">
    <location>
        <begin position="111"/>
        <end position="163"/>
    </location>
</feature>
<feature type="repeat" description="WD" evidence="3">
    <location>
        <begin position="596"/>
        <end position="635"/>
    </location>
</feature>
<evidence type="ECO:0000313" key="6">
    <source>
        <dbReference type="EMBL" id="KAK8849527.1"/>
    </source>
</evidence>
<evidence type="ECO:0000259" key="5">
    <source>
        <dbReference type="Pfam" id="PF12937"/>
    </source>
</evidence>
<sequence length="763" mass="82594">MPKRQRSLSPIPKPQSTGQDGDTAAREGGKVIADLFPFQEIFLRILSFLPPTDLAMVQRVNRYWAKMSVDPQLWKRLYLSRYPHPHHSRLIYTASTPSTPGRPLRAIARLPSRAFPPPSPKRSPSISSLLDHDASITADRPGRRKEGIGHATPLVSRDAGTGTMSAGETIEVGYGVRNDGVDWKMMLRLGTNWSNGNALSQSTISLPPSPSPSLSATIQATPHSHSHHYSSPPPYSEQHIALFPSFIMTSSPSSPLVQVHSSSSIPTGSKALGLIPPPPGWSSPHRPDNVTAICADQSVVYPEDESGEGGTLKAPLPARLAVFYQSGGFVILTVRHNMAPGSTSATQGGITWTRESIYPPQSRPRSIRRRATTYTPLEDDPVVLASLYHPVLLTCTLSFHLSVYSVSSPPSSSGQPSKPEHLHTMHSDVSFHPAALSLFPNTDDSEASRHSEATQIPKSFQAALTYCTPLYPASWTVAVQEICIDLSFHLESEKVWRGDCWNVGRGDESLFPGDRELTWPRNVKPIVGVRGKASAVGSDGRWCVLAGEDNMIQVYSLPSSSSSSPSPTLRDKAEEKSERSERISTLPTPIVHSQTLLAHSAAVTSVALSAGRCVSGGRDGRVLVWELDEEANGYSEGRLGRTVGYVEVKSGGRRNGGGVWRGAAGPGPGSDGLLPALDENIDEDDVIDEQDERRSGRNLPHPQAISSAARTLFLPRPPLPLSDCSEGRREIKHLAFDEEKIVGLVSGAREGEDGVMKVWNFSG</sequence>
<feature type="region of interest" description="Disordered" evidence="4">
    <location>
        <begin position="556"/>
        <end position="583"/>
    </location>
</feature>
<dbReference type="InterPro" id="IPR001810">
    <property type="entry name" value="F-box_dom"/>
</dbReference>
<accession>A0AAW0YW44</accession>
<dbReference type="Pfam" id="PF00400">
    <property type="entry name" value="WD40"/>
    <property type="match status" value="1"/>
</dbReference>
<dbReference type="KEGG" id="kne:92182119"/>
<dbReference type="Pfam" id="PF12937">
    <property type="entry name" value="F-box-like"/>
    <property type="match status" value="1"/>
</dbReference>
<dbReference type="GeneID" id="92182119"/>
<evidence type="ECO:0000313" key="7">
    <source>
        <dbReference type="Proteomes" id="UP001388673"/>
    </source>
</evidence>
<evidence type="ECO:0000256" key="4">
    <source>
        <dbReference type="SAM" id="MobiDB-lite"/>
    </source>
</evidence>
<organism evidence="6 7">
    <name type="scientific">Kwoniella newhampshirensis</name>
    <dbReference type="NCBI Taxonomy" id="1651941"/>
    <lineage>
        <taxon>Eukaryota</taxon>
        <taxon>Fungi</taxon>
        <taxon>Dikarya</taxon>
        <taxon>Basidiomycota</taxon>
        <taxon>Agaricomycotina</taxon>
        <taxon>Tremellomycetes</taxon>
        <taxon>Tremellales</taxon>
        <taxon>Cryptococcaceae</taxon>
        <taxon>Kwoniella</taxon>
    </lineage>
</organism>
<dbReference type="Gene3D" id="1.20.1280.50">
    <property type="match status" value="1"/>
</dbReference>
<dbReference type="EMBL" id="JBCAWK010000009">
    <property type="protein sequence ID" value="KAK8849527.1"/>
    <property type="molecule type" value="Genomic_DNA"/>
</dbReference>
<keyword evidence="1 3" id="KW-0853">WD repeat</keyword>
<dbReference type="SUPFAM" id="SSF50978">
    <property type="entry name" value="WD40 repeat-like"/>
    <property type="match status" value="1"/>
</dbReference>
<dbReference type="SUPFAM" id="SSF81383">
    <property type="entry name" value="F-box domain"/>
    <property type="match status" value="1"/>
</dbReference>
<keyword evidence="7" id="KW-1185">Reference proteome</keyword>
<dbReference type="GO" id="GO:0019005">
    <property type="term" value="C:SCF ubiquitin ligase complex"/>
    <property type="evidence" value="ECO:0007669"/>
    <property type="project" value="TreeGrafter"/>
</dbReference>
<dbReference type="InterPro" id="IPR039588">
    <property type="entry name" value="FBXO4"/>
</dbReference>
<gene>
    <name evidence="6" type="ORF">IAR55_004861</name>
</gene>
<dbReference type="PROSITE" id="PS00678">
    <property type="entry name" value="WD_REPEATS_1"/>
    <property type="match status" value="1"/>
</dbReference>
<dbReference type="PANTHER" id="PTHR16008">
    <property type="entry name" value="F-BOX ONLY PROTEIN 4"/>
    <property type="match status" value="1"/>
</dbReference>